<evidence type="ECO:0000313" key="2">
    <source>
        <dbReference type="EMBL" id="THU49787.1"/>
    </source>
</evidence>
<dbReference type="PANTHER" id="PTHR48102:SF7">
    <property type="entry name" value="ATP-DEPENDENT CLP PROTEASE ATP-BINDING SUBUNIT CLPX-LIKE, MITOCHONDRIAL"/>
    <property type="match status" value="1"/>
</dbReference>
<reference evidence="2 3" key="1">
    <citation type="journal article" date="2019" name="Nat. Plants">
        <title>Genome sequencing of Musa balbisiana reveals subgenome evolution and function divergence in polyploid bananas.</title>
        <authorList>
            <person name="Yao X."/>
        </authorList>
    </citation>
    <scope>NUCLEOTIDE SEQUENCE [LARGE SCALE GENOMIC DNA]</scope>
    <source>
        <strain evidence="3">cv. DH-PKW</strain>
        <tissue evidence="2">Leaves</tissue>
    </source>
</reference>
<accession>A0A4S8IMN3</accession>
<dbReference type="InterPro" id="IPR050052">
    <property type="entry name" value="ATP-dep_Clp_protease_ClpX"/>
</dbReference>
<evidence type="ECO:0000313" key="3">
    <source>
        <dbReference type="Proteomes" id="UP000317650"/>
    </source>
</evidence>
<dbReference type="PANTHER" id="PTHR48102">
    <property type="entry name" value="ATP-DEPENDENT CLP PROTEASE ATP-BINDING SUBUNIT CLPX-LIKE, MITOCHONDRIAL-RELATED"/>
    <property type="match status" value="1"/>
</dbReference>
<organism evidence="2 3">
    <name type="scientific">Musa balbisiana</name>
    <name type="common">Banana</name>
    <dbReference type="NCBI Taxonomy" id="52838"/>
    <lineage>
        <taxon>Eukaryota</taxon>
        <taxon>Viridiplantae</taxon>
        <taxon>Streptophyta</taxon>
        <taxon>Embryophyta</taxon>
        <taxon>Tracheophyta</taxon>
        <taxon>Spermatophyta</taxon>
        <taxon>Magnoliopsida</taxon>
        <taxon>Liliopsida</taxon>
        <taxon>Zingiberales</taxon>
        <taxon>Musaceae</taxon>
        <taxon>Musa</taxon>
    </lineage>
</organism>
<dbReference type="Proteomes" id="UP000317650">
    <property type="component" value="Chromosome 6"/>
</dbReference>
<protein>
    <submittedName>
        <fullName evidence="2">Uncharacterized protein</fullName>
    </submittedName>
</protein>
<sequence>MSGVLRWKKVRDSATHAARNAAAAAAVMRLHTEHPCRVSRRCPISTFAGERRRLLLQAPAPPALAASRRRLGLLRQERHKWDGGADEFHTRRIRAEAQCPRCSHHMDILFSNRSPPSVVGGGGGGGGGYQAVNFCPSCKTAYYFRPHKLAPLEGTFVEIGRLRDPESAKERADDEDNGSRIKNLFWEALKSSYGGEPPEKWPPMPGPPESNGLAVHTPPGPPFPPNLNVVRVAGPGGSGAGGGSAGGGGFGGKDGWGGSNLGKNFPTPKEICKGLDKYVIGQERAKKV</sequence>
<dbReference type="EMBL" id="PYDT01000009">
    <property type="protein sequence ID" value="THU49787.1"/>
    <property type="molecule type" value="Genomic_DNA"/>
</dbReference>
<evidence type="ECO:0000256" key="1">
    <source>
        <dbReference type="SAM" id="MobiDB-lite"/>
    </source>
</evidence>
<name>A0A4S8IMN3_MUSBA</name>
<dbReference type="STRING" id="52838.A0A4S8IMN3"/>
<gene>
    <name evidence="2" type="ORF">C4D60_Mb06t13200</name>
</gene>
<keyword evidence="3" id="KW-1185">Reference proteome</keyword>
<feature type="region of interest" description="Disordered" evidence="1">
    <location>
        <begin position="194"/>
        <end position="269"/>
    </location>
</feature>
<dbReference type="GO" id="GO:0005759">
    <property type="term" value="C:mitochondrial matrix"/>
    <property type="evidence" value="ECO:0007669"/>
    <property type="project" value="TreeGrafter"/>
</dbReference>
<dbReference type="GO" id="GO:0016887">
    <property type="term" value="F:ATP hydrolysis activity"/>
    <property type="evidence" value="ECO:0007669"/>
    <property type="project" value="TreeGrafter"/>
</dbReference>
<dbReference type="GO" id="GO:0051603">
    <property type="term" value="P:proteolysis involved in protein catabolic process"/>
    <property type="evidence" value="ECO:0007669"/>
    <property type="project" value="TreeGrafter"/>
</dbReference>
<proteinExistence type="predicted"/>
<dbReference type="AlphaFoldDB" id="A0A4S8IMN3"/>
<feature type="compositionally biased region" description="Gly residues" evidence="1">
    <location>
        <begin position="234"/>
        <end position="260"/>
    </location>
</feature>
<dbReference type="GO" id="GO:0005524">
    <property type="term" value="F:ATP binding"/>
    <property type="evidence" value="ECO:0007669"/>
    <property type="project" value="TreeGrafter"/>
</dbReference>
<comment type="caution">
    <text evidence="2">The sequence shown here is derived from an EMBL/GenBank/DDBJ whole genome shotgun (WGS) entry which is preliminary data.</text>
</comment>